<feature type="domain" description="Nudix hydrolase" evidence="3">
    <location>
        <begin position="5"/>
        <end position="143"/>
    </location>
</feature>
<reference evidence="4" key="1">
    <citation type="submission" date="2022-10" db="EMBL/GenBank/DDBJ databases">
        <title>The complete genomes of actinobacterial strains from the NBC collection.</title>
        <authorList>
            <person name="Joergensen T.S."/>
            <person name="Alvarez Arevalo M."/>
            <person name="Sterndorff E.B."/>
            <person name="Faurdal D."/>
            <person name="Vuksanovic O."/>
            <person name="Mourched A.-S."/>
            <person name="Charusanti P."/>
            <person name="Shaw S."/>
            <person name="Blin K."/>
            <person name="Weber T."/>
        </authorList>
    </citation>
    <scope>NUCLEOTIDE SEQUENCE</scope>
    <source>
        <strain evidence="4">NBC_00248</strain>
    </source>
</reference>
<feature type="domain" description="Nudix hydrolase" evidence="3">
    <location>
        <begin position="163"/>
        <end position="296"/>
    </location>
</feature>
<dbReference type="InterPro" id="IPR020084">
    <property type="entry name" value="NUDIX_hydrolase_CS"/>
</dbReference>
<dbReference type="Pfam" id="PF00293">
    <property type="entry name" value="NUDIX"/>
    <property type="match status" value="2"/>
</dbReference>
<evidence type="ECO:0000256" key="2">
    <source>
        <dbReference type="ARBA" id="ARBA00022801"/>
    </source>
</evidence>
<dbReference type="SUPFAM" id="SSF55811">
    <property type="entry name" value="Nudix"/>
    <property type="match status" value="2"/>
</dbReference>
<comment type="cofactor">
    <cofactor evidence="1">
        <name>Mg(2+)</name>
        <dbReference type="ChEBI" id="CHEBI:18420"/>
    </cofactor>
</comment>
<sequence length="306" mass="33481">MTESVEPHGTAALLVDSRGRYLLHLRDANKRICDPGTWSIPGGGREGQETTAQTVQRELLEETGLTVPLAPFTVVDCHGPAQEPGGPDGPDEQGRIQVYLGAWDGDADELPCPEGIMFRHFDAATIPFLTMCAWTKEVIDLHQARGLAPAGVPAQARPGGGRARRNIVGVHLYLERNGQVLLGLRHPDSAFAASTHHFLAGHCEQESAVTCLVREAAEEAGLIIDPDDVDLVHVVHQVNEPGGRPRMQLVFRARRWQGTPEVREPDRCLSWGWWAADDLPEPVVPYTRAAIEGIRAGRLYTELGWA</sequence>
<keyword evidence="5" id="KW-1185">Reference proteome</keyword>
<evidence type="ECO:0000313" key="4">
    <source>
        <dbReference type="EMBL" id="WUQ17043.1"/>
    </source>
</evidence>
<dbReference type="Proteomes" id="UP001432039">
    <property type="component" value="Chromosome"/>
</dbReference>
<proteinExistence type="predicted"/>
<dbReference type="EMBL" id="CP108090">
    <property type="protein sequence ID" value="WUQ17043.1"/>
    <property type="molecule type" value="Genomic_DNA"/>
</dbReference>
<keyword evidence="2" id="KW-0378">Hydrolase</keyword>
<protein>
    <submittedName>
        <fullName evidence="4">NUDIX domain-containing protein</fullName>
    </submittedName>
</protein>
<dbReference type="InterPro" id="IPR000086">
    <property type="entry name" value="NUDIX_hydrolase_dom"/>
</dbReference>
<dbReference type="PROSITE" id="PS00893">
    <property type="entry name" value="NUDIX_BOX"/>
    <property type="match status" value="1"/>
</dbReference>
<dbReference type="CDD" id="cd04683">
    <property type="entry name" value="NUDIX_Hydrolase"/>
    <property type="match status" value="1"/>
</dbReference>
<organism evidence="4 5">
    <name type="scientific">Streptomyces virginiae</name>
    <name type="common">Streptomyces cinnamonensis</name>
    <dbReference type="NCBI Taxonomy" id="1961"/>
    <lineage>
        <taxon>Bacteria</taxon>
        <taxon>Bacillati</taxon>
        <taxon>Actinomycetota</taxon>
        <taxon>Actinomycetes</taxon>
        <taxon>Kitasatosporales</taxon>
        <taxon>Streptomycetaceae</taxon>
        <taxon>Streptomyces</taxon>
    </lineage>
</organism>
<gene>
    <name evidence="4" type="ORF">OG517_39670</name>
</gene>
<evidence type="ECO:0000259" key="3">
    <source>
        <dbReference type="PROSITE" id="PS51462"/>
    </source>
</evidence>
<evidence type="ECO:0000256" key="1">
    <source>
        <dbReference type="ARBA" id="ARBA00001946"/>
    </source>
</evidence>
<dbReference type="Gene3D" id="3.90.79.10">
    <property type="entry name" value="Nucleoside Triphosphate Pyrophosphohydrolase"/>
    <property type="match status" value="2"/>
</dbReference>
<dbReference type="InterPro" id="IPR015797">
    <property type="entry name" value="NUDIX_hydrolase-like_dom_sf"/>
</dbReference>
<dbReference type="RefSeq" id="WP_328965276.1">
    <property type="nucleotide sequence ID" value="NZ_CP108090.1"/>
</dbReference>
<dbReference type="PANTHER" id="PTHR43046">
    <property type="entry name" value="GDP-MANNOSE MANNOSYL HYDROLASE"/>
    <property type="match status" value="1"/>
</dbReference>
<dbReference type="PANTHER" id="PTHR43046:SF14">
    <property type="entry name" value="MUTT_NUDIX FAMILY PROTEIN"/>
    <property type="match status" value="1"/>
</dbReference>
<name>A0ABZ1TMH0_STRVG</name>
<dbReference type="PROSITE" id="PS51462">
    <property type="entry name" value="NUDIX"/>
    <property type="match status" value="2"/>
</dbReference>
<accession>A0ABZ1TMH0</accession>
<evidence type="ECO:0000313" key="5">
    <source>
        <dbReference type="Proteomes" id="UP001432039"/>
    </source>
</evidence>